<proteinExistence type="predicted"/>
<organism evidence="1 2">
    <name type="scientific">Lactobacillus crispatus</name>
    <dbReference type="NCBI Taxonomy" id="47770"/>
    <lineage>
        <taxon>Bacteria</taxon>
        <taxon>Bacillati</taxon>
        <taxon>Bacillota</taxon>
        <taxon>Bacilli</taxon>
        <taxon>Lactobacillales</taxon>
        <taxon>Lactobacillaceae</taxon>
        <taxon>Lactobacillus</taxon>
    </lineage>
</organism>
<accession>A0A4Q0LS44</accession>
<evidence type="ECO:0000313" key="2">
    <source>
        <dbReference type="Proteomes" id="UP000289808"/>
    </source>
</evidence>
<protein>
    <submittedName>
        <fullName evidence="1">Uncharacterized protein</fullName>
    </submittedName>
</protein>
<gene>
    <name evidence="1" type="ORF">ERD32_06625</name>
</gene>
<dbReference type="AlphaFoldDB" id="A0A4Q0LS44"/>
<sequence length="227" mass="26938">MLTYNENVHADPDDMIYSMKTILDLVPEIPDKEILKILNDNHLSPSYVSTDGLNRFYSKKKFLKAKKLIKDYQYQNWKRRCRELGLVRIFDIEKDLKTVSNDEIIRYIHEFHPQVKACGKGKNNWYDRSLEEEISKMLVFKNNQSGVKRLSEYGYQKVKDQISTIQDYALQAEQSVDKLRRVIAQNGMHPAYIYDHRIYFNLETLDFALGFLQKENRKRDAENVETN</sequence>
<dbReference type="RefSeq" id="WP_060463735.1">
    <property type="nucleotide sequence ID" value="NZ_JBETWC010000006.1"/>
</dbReference>
<comment type="caution">
    <text evidence="1">The sequence shown here is derived from an EMBL/GenBank/DDBJ whole genome shotgun (WGS) entry which is preliminary data.</text>
</comment>
<name>A0A4Q0LS44_9LACO</name>
<dbReference type="Proteomes" id="UP000289808">
    <property type="component" value="Unassembled WGS sequence"/>
</dbReference>
<reference evidence="1 2" key="1">
    <citation type="submission" date="2019-01" db="EMBL/GenBank/DDBJ databases">
        <title>The genome sequence of Lactobacillus crispatus L49.</title>
        <authorList>
            <person name="Zhong J."/>
            <person name="Zhang J."/>
        </authorList>
    </citation>
    <scope>NUCLEOTIDE SEQUENCE [LARGE SCALE GENOMIC DNA]</scope>
    <source>
        <strain evidence="1 2">L49</strain>
    </source>
</reference>
<dbReference type="EMBL" id="SCLX01000034">
    <property type="protein sequence ID" value="RXF57522.1"/>
    <property type="molecule type" value="Genomic_DNA"/>
</dbReference>
<evidence type="ECO:0000313" key="1">
    <source>
        <dbReference type="EMBL" id="RXF57522.1"/>
    </source>
</evidence>